<organism evidence="1 2">
    <name type="scientific">Azonexus fungiphilus</name>
    <dbReference type="NCBI Taxonomy" id="146940"/>
    <lineage>
        <taxon>Bacteria</taxon>
        <taxon>Pseudomonadati</taxon>
        <taxon>Pseudomonadota</taxon>
        <taxon>Betaproteobacteria</taxon>
        <taxon>Rhodocyclales</taxon>
        <taxon>Azonexaceae</taxon>
        <taxon>Azonexus</taxon>
    </lineage>
</organism>
<sequence>MNLEQQRARAQQLCAEAGVSVLPYGNAWWLLGHGINRVVGELAGLSHCDLRRHPAFRR</sequence>
<name>A0A495VJY2_9RHOO</name>
<dbReference type="RefSeq" id="WP_170160256.1">
    <property type="nucleotide sequence ID" value="NZ_JAANMQ010000006.1"/>
</dbReference>
<evidence type="ECO:0000313" key="2">
    <source>
        <dbReference type="Proteomes" id="UP000270626"/>
    </source>
</evidence>
<evidence type="ECO:0000313" key="1">
    <source>
        <dbReference type="EMBL" id="RKT49701.1"/>
    </source>
</evidence>
<dbReference type="AlphaFoldDB" id="A0A495VJY2"/>
<dbReference type="EMBL" id="RBXP01000020">
    <property type="protein sequence ID" value="RKT49701.1"/>
    <property type="molecule type" value="Genomic_DNA"/>
</dbReference>
<proteinExistence type="predicted"/>
<dbReference type="Proteomes" id="UP000270626">
    <property type="component" value="Unassembled WGS sequence"/>
</dbReference>
<gene>
    <name evidence="1" type="ORF">DFR40_3367</name>
</gene>
<protein>
    <submittedName>
        <fullName evidence="1">Uncharacterized protein</fullName>
    </submittedName>
</protein>
<comment type="caution">
    <text evidence="1">The sequence shown here is derived from an EMBL/GenBank/DDBJ whole genome shotgun (WGS) entry which is preliminary data.</text>
</comment>
<accession>A0A495VJY2</accession>
<reference evidence="1 2" key="1">
    <citation type="submission" date="2018-10" db="EMBL/GenBank/DDBJ databases">
        <title>Genomic Encyclopedia of Type Strains, Phase IV (KMG-IV): sequencing the most valuable type-strain genomes for metagenomic binning, comparative biology and taxonomic classification.</title>
        <authorList>
            <person name="Goeker M."/>
        </authorList>
    </citation>
    <scope>NUCLEOTIDE SEQUENCE [LARGE SCALE GENOMIC DNA]</scope>
    <source>
        <strain evidence="1 2">DSM 23841</strain>
    </source>
</reference>
<keyword evidence="2" id="KW-1185">Reference proteome</keyword>